<feature type="domain" description="Asparagine synthetase" evidence="4">
    <location>
        <begin position="232"/>
        <end position="410"/>
    </location>
</feature>
<evidence type="ECO:0000256" key="1">
    <source>
        <dbReference type="ARBA" id="ARBA00022605"/>
    </source>
</evidence>
<dbReference type="AlphaFoldDB" id="G0VC02"/>
<dbReference type="SUPFAM" id="SSF56235">
    <property type="entry name" value="N-terminal nucleophile aminohydrolases (Ntn hydrolases)"/>
    <property type="match status" value="1"/>
</dbReference>
<feature type="domain" description="Glutamine amidotransferase type-2" evidence="5">
    <location>
        <begin position="77"/>
        <end position="172"/>
    </location>
</feature>
<keyword evidence="7" id="KW-1185">Reference proteome</keyword>
<organism evidence="6 7">
    <name type="scientific">Naumovozyma castellii</name>
    <name type="common">Yeast</name>
    <name type="synonym">Saccharomyces castellii</name>
    <dbReference type="NCBI Taxonomy" id="27288"/>
    <lineage>
        <taxon>Eukaryota</taxon>
        <taxon>Fungi</taxon>
        <taxon>Dikarya</taxon>
        <taxon>Ascomycota</taxon>
        <taxon>Saccharomycotina</taxon>
        <taxon>Saccharomycetes</taxon>
        <taxon>Saccharomycetales</taxon>
        <taxon>Saccharomycetaceae</taxon>
        <taxon>Naumovozyma</taxon>
    </lineage>
</organism>
<dbReference type="InterPro" id="IPR051857">
    <property type="entry name" value="Asn_synthetase_domain"/>
</dbReference>
<dbReference type="InParanoid" id="G0VC02"/>
<keyword evidence="3" id="KW-0315">Glutamine amidotransferase</keyword>
<sequence>MCGILLHHAGDDDLYHLKEQFLEFPEGSLSSKRCSDGSPIFNSIIPYISARGPNYSSLRVSKKYKTAWYSSVLSLRQPFTCQSIEIEERYVLQFNGELYNHEIVHNDTQYIVGLLKESAPSIPAIIKKLNGEFAYSIYDIQNGTFYFGRDTVGKRSLSYFLDENTGEFYLASVTGSQPNFIDCTAGIIYQYSTRSKKLNSDLSISSPYEIATTMDQQLTKLPNCIDGLFEHLNKAVHRRIVSIHPAHIENSPISILFSGGLDCSVIAALICKQLSNIKKEKKPILELLNVGFENPRTGMLPKDVPDRKLALSSSEILKNLYPDVTIKLVNIDVSYEEYLEYRPKVIDLMFPKQTEMDLSIAISFFFAAKGSGYTISKDGIKEKYQRKGIVLFSGLGADELYGGYHKFANKSPDDLAIELTRQINNIYDRNLNRDDKVIANNGVEVRYPFLDEEVIKFSTMEIPINYKVNKMILRKIASEKLNLATISDEPKRAIQFGAKSAKMTKDGNKHGTDILTS</sequence>
<dbReference type="OrthoDB" id="10252281at2759"/>
<dbReference type="RefSeq" id="XP_003675378.1">
    <property type="nucleotide sequence ID" value="XM_003675330.1"/>
</dbReference>
<dbReference type="HOGENOM" id="CLU_012368_2_0_1"/>
<dbReference type="GeneID" id="96902595"/>
<dbReference type="STRING" id="1064592.G0VC02"/>
<dbReference type="GO" id="GO:0004066">
    <property type="term" value="F:asparagine synthase (glutamine-hydrolyzing) activity"/>
    <property type="evidence" value="ECO:0007669"/>
    <property type="project" value="InterPro"/>
</dbReference>
<dbReference type="Proteomes" id="UP000001640">
    <property type="component" value="Chromosome 3"/>
</dbReference>
<evidence type="ECO:0000259" key="5">
    <source>
        <dbReference type="Pfam" id="PF13537"/>
    </source>
</evidence>
<name>G0VC02_NAUCA</name>
<dbReference type="Pfam" id="PF13537">
    <property type="entry name" value="GATase_7"/>
    <property type="match status" value="1"/>
</dbReference>
<dbReference type="InterPro" id="IPR001962">
    <property type="entry name" value="Asn_synthase"/>
</dbReference>
<evidence type="ECO:0000313" key="7">
    <source>
        <dbReference type="Proteomes" id="UP000001640"/>
    </source>
</evidence>
<dbReference type="GO" id="GO:0006529">
    <property type="term" value="P:asparagine biosynthetic process"/>
    <property type="evidence" value="ECO:0007669"/>
    <property type="project" value="UniProtKB-KW"/>
</dbReference>
<dbReference type="Pfam" id="PF00733">
    <property type="entry name" value="Asn_synthase"/>
    <property type="match status" value="2"/>
</dbReference>
<keyword evidence="1" id="KW-0028">Amino-acid biosynthesis</keyword>
<protein>
    <recommendedName>
        <fullName evidence="8">Asparagine synthase (glutamine-hydrolyzing)</fullName>
    </recommendedName>
</protein>
<evidence type="ECO:0000256" key="2">
    <source>
        <dbReference type="ARBA" id="ARBA00022888"/>
    </source>
</evidence>
<dbReference type="InterPro" id="IPR017932">
    <property type="entry name" value="GATase_2_dom"/>
</dbReference>
<dbReference type="OMA" id="SVYESCP"/>
<dbReference type="EMBL" id="HE576754">
    <property type="protein sequence ID" value="CCC69009.1"/>
    <property type="molecule type" value="Genomic_DNA"/>
</dbReference>
<evidence type="ECO:0008006" key="8">
    <source>
        <dbReference type="Google" id="ProtNLM"/>
    </source>
</evidence>
<evidence type="ECO:0000313" key="6">
    <source>
        <dbReference type="EMBL" id="CCC69009.1"/>
    </source>
</evidence>
<dbReference type="eggNOG" id="KOG0573">
    <property type="taxonomic scope" value="Eukaryota"/>
</dbReference>
<evidence type="ECO:0000256" key="3">
    <source>
        <dbReference type="ARBA" id="ARBA00022962"/>
    </source>
</evidence>
<gene>
    <name evidence="6" type="primary">NCAS0C00190</name>
    <name evidence="6" type="ordered locus">NCAS_0C00190</name>
</gene>
<dbReference type="SUPFAM" id="SSF52402">
    <property type="entry name" value="Adenine nucleotide alpha hydrolases-like"/>
    <property type="match status" value="1"/>
</dbReference>
<dbReference type="KEGG" id="ncs:NCAS_0C00190"/>
<accession>G0VC02</accession>
<dbReference type="FunCoup" id="G0VC02">
    <property type="interactions" value="755"/>
</dbReference>
<dbReference type="Gene3D" id="3.60.20.10">
    <property type="entry name" value="Glutamine Phosphoribosylpyrophosphate, subunit 1, domain 1"/>
    <property type="match status" value="1"/>
</dbReference>
<dbReference type="CDD" id="cd01991">
    <property type="entry name" value="Asn_synthase_B_C"/>
    <property type="match status" value="1"/>
</dbReference>
<proteinExistence type="predicted"/>
<dbReference type="PANTHER" id="PTHR45937">
    <property type="entry name" value="ASPARAGINE SYNTHETASE DOMAIN-CONTAINING PROTEIN 1"/>
    <property type="match status" value="1"/>
</dbReference>
<reference evidence="6 7" key="1">
    <citation type="journal article" date="2011" name="Proc. Natl. Acad. Sci. U.S.A.">
        <title>Evolutionary erosion of yeast sex chromosomes by mating-type switching accidents.</title>
        <authorList>
            <person name="Gordon J.L."/>
            <person name="Armisen D."/>
            <person name="Proux-Wera E."/>
            <person name="Oheigeartaigh S.S."/>
            <person name="Byrne K.P."/>
            <person name="Wolfe K.H."/>
        </authorList>
    </citation>
    <scope>NUCLEOTIDE SEQUENCE [LARGE SCALE GENOMIC DNA]</scope>
    <source>
        <strain evidence="7">ATCC 76901 / BCRC 22586 / CBS 4309 / NBRC 1992 / NRRL Y-12630</strain>
    </source>
</reference>
<dbReference type="PANTHER" id="PTHR45937:SF1">
    <property type="entry name" value="ASPARAGINE SYNTHETASE DOMAIN-CONTAINING PROTEIN 1"/>
    <property type="match status" value="1"/>
</dbReference>
<feature type="domain" description="Asparagine synthetase" evidence="4">
    <location>
        <begin position="412"/>
        <end position="504"/>
    </location>
</feature>
<reference key="2">
    <citation type="submission" date="2011-08" db="EMBL/GenBank/DDBJ databases">
        <title>Genome sequence of Naumovozyma castellii.</title>
        <authorList>
            <person name="Gordon J.L."/>
            <person name="Armisen D."/>
            <person name="Proux-Wera E."/>
            <person name="OhEigeartaigh S.S."/>
            <person name="Byrne K.P."/>
            <person name="Wolfe K.H."/>
        </authorList>
    </citation>
    <scope>NUCLEOTIDE SEQUENCE</scope>
    <source>
        <strain>Type strain:CBS 4309</strain>
    </source>
</reference>
<dbReference type="Gene3D" id="3.40.50.620">
    <property type="entry name" value="HUPs"/>
    <property type="match status" value="1"/>
</dbReference>
<keyword evidence="2" id="KW-0061">Asparagine biosynthesis</keyword>
<dbReference type="InterPro" id="IPR029055">
    <property type="entry name" value="Ntn_hydrolases_N"/>
</dbReference>
<dbReference type="InterPro" id="IPR014729">
    <property type="entry name" value="Rossmann-like_a/b/a_fold"/>
</dbReference>
<evidence type="ECO:0000259" key="4">
    <source>
        <dbReference type="Pfam" id="PF00733"/>
    </source>
</evidence>